<keyword evidence="3" id="KW-1185">Reference proteome</keyword>
<name>A0A5B7E272_PORTR</name>
<dbReference type="Proteomes" id="UP000324222">
    <property type="component" value="Unassembled WGS sequence"/>
</dbReference>
<proteinExistence type="predicted"/>
<feature type="compositionally biased region" description="Basic and acidic residues" evidence="1">
    <location>
        <begin position="133"/>
        <end position="154"/>
    </location>
</feature>
<sequence length="192" mass="21477">MAETETSHYRSAHFLRLLGRGRRPGGRGVAAPLVLSSIVLARLQVMVVARIMAAGRTHPCHYRDPCQPSGRPLPLARYTGRPPEHAPRFAFSCFVCGRLIHSFTITPSIMASLALARLPIHHQLSIHAPGRTHMPDRKMLSGKDPRWPSGDKREEPRRECSWRYIAVIPSAFPEALLYTALFALVPECDSLR</sequence>
<organism evidence="2 3">
    <name type="scientific">Portunus trituberculatus</name>
    <name type="common">Swimming crab</name>
    <name type="synonym">Neptunus trituberculatus</name>
    <dbReference type="NCBI Taxonomy" id="210409"/>
    <lineage>
        <taxon>Eukaryota</taxon>
        <taxon>Metazoa</taxon>
        <taxon>Ecdysozoa</taxon>
        <taxon>Arthropoda</taxon>
        <taxon>Crustacea</taxon>
        <taxon>Multicrustacea</taxon>
        <taxon>Malacostraca</taxon>
        <taxon>Eumalacostraca</taxon>
        <taxon>Eucarida</taxon>
        <taxon>Decapoda</taxon>
        <taxon>Pleocyemata</taxon>
        <taxon>Brachyura</taxon>
        <taxon>Eubrachyura</taxon>
        <taxon>Portunoidea</taxon>
        <taxon>Portunidae</taxon>
        <taxon>Portuninae</taxon>
        <taxon>Portunus</taxon>
    </lineage>
</organism>
<evidence type="ECO:0000313" key="2">
    <source>
        <dbReference type="EMBL" id="MPC26934.1"/>
    </source>
</evidence>
<comment type="caution">
    <text evidence="2">The sequence shown here is derived from an EMBL/GenBank/DDBJ whole genome shotgun (WGS) entry which is preliminary data.</text>
</comment>
<accession>A0A5B7E272</accession>
<protein>
    <submittedName>
        <fullName evidence="2">Uncharacterized protein</fullName>
    </submittedName>
</protein>
<evidence type="ECO:0000313" key="3">
    <source>
        <dbReference type="Proteomes" id="UP000324222"/>
    </source>
</evidence>
<evidence type="ECO:0000256" key="1">
    <source>
        <dbReference type="SAM" id="MobiDB-lite"/>
    </source>
</evidence>
<dbReference type="EMBL" id="VSRR010001673">
    <property type="protein sequence ID" value="MPC26934.1"/>
    <property type="molecule type" value="Genomic_DNA"/>
</dbReference>
<dbReference type="AlphaFoldDB" id="A0A5B7E272"/>
<feature type="region of interest" description="Disordered" evidence="1">
    <location>
        <begin position="129"/>
        <end position="154"/>
    </location>
</feature>
<gene>
    <name evidence="2" type="ORF">E2C01_020088</name>
</gene>
<reference evidence="2 3" key="1">
    <citation type="submission" date="2019-05" db="EMBL/GenBank/DDBJ databases">
        <title>Another draft genome of Portunus trituberculatus and its Hox gene families provides insights of decapod evolution.</title>
        <authorList>
            <person name="Jeong J.-H."/>
            <person name="Song I."/>
            <person name="Kim S."/>
            <person name="Choi T."/>
            <person name="Kim D."/>
            <person name="Ryu S."/>
            <person name="Kim W."/>
        </authorList>
    </citation>
    <scope>NUCLEOTIDE SEQUENCE [LARGE SCALE GENOMIC DNA]</scope>
    <source>
        <tissue evidence="2">Muscle</tissue>
    </source>
</reference>